<dbReference type="Ensembl" id="ENSCCRT00010036292.1">
    <property type="protein sequence ID" value="ENSCCRP00010033093.1"/>
    <property type="gene ID" value="ENSCCRG00010014028.1"/>
</dbReference>
<dbReference type="KEGG" id="ccar:109055975"/>
<evidence type="ECO:0000256" key="5">
    <source>
        <dbReference type="ARBA" id="ARBA00022729"/>
    </source>
</evidence>
<dbReference type="Pfam" id="PF00054">
    <property type="entry name" value="Laminin_G_1"/>
    <property type="match status" value="1"/>
</dbReference>
<evidence type="ECO:0000256" key="4">
    <source>
        <dbReference type="ARBA" id="ARBA00022665"/>
    </source>
</evidence>
<dbReference type="PROSITE" id="PS50025">
    <property type="entry name" value="LAM_G_DOMAIN"/>
    <property type="match status" value="1"/>
</dbReference>
<dbReference type="GeneID" id="109055975"/>
<dbReference type="Proteomes" id="UP001155660">
    <property type="component" value="Chromosome A12"/>
</dbReference>
<protein>
    <recommendedName>
        <fullName evidence="11">Sex hormone-binding globulin</fullName>
    </recommendedName>
</protein>
<dbReference type="AlphaFoldDB" id="A0A8C1JIB4"/>
<name>A0A8C1JIB4_CYPCA</name>
<dbReference type="SUPFAM" id="SSF49899">
    <property type="entry name" value="Concanavalin A-like lectins/glucanases"/>
    <property type="match status" value="2"/>
</dbReference>
<comment type="function">
    <text evidence="10">Functions as an androgen transport protein, but may also be involved in receptor mediated processes. Each dimer binds one molecule of steroid. Specific for 5-alpha-dihydrotestosterone, testosterone, and 17-beta-estradiol. Regulates the plasma metabolic clearance rate of steroid hormones by controlling their plasma concentration.</text>
</comment>
<evidence type="ECO:0000256" key="8">
    <source>
        <dbReference type="ARBA" id="ARBA00023157"/>
    </source>
</evidence>
<dbReference type="CDD" id="cd00110">
    <property type="entry name" value="LamG"/>
    <property type="match status" value="1"/>
</dbReference>
<evidence type="ECO:0000256" key="6">
    <source>
        <dbReference type="ARBA" id="ARBA00022737"/>
    </source>
</evidence>
<organism evidence="15 16">
    <name type="scientific">Cyprinus carpio</name>
    <name type="common">Common carp</name>
    <dbReference type="NCBI Taxonomy" id="7962"/>
    <lineage>
        <taxon>Eukaryota</taxon>
        <taxon>Metazoa</taxon>
        <taxon>Chordata</taxon>
        <taxon>Craniata</taxon>
        <taxon>Vertebrata</taxon>
        <taxon>Euteleostomi</taxon>
        <taxon>Actinopterygii</taxon>
        <taxon>Neopterygii</taxon>
        <taxon>Teleostei</taxon>
        <taxon>Ostariophysi</taxon>
        <taxon>Cypriniformes</taxon>
        <taxon>Cyprinidae</taxon>
        <taxon>Cyprininae</taxon>
        <taxon>Cyprinus</taxon>
    </lineage>
</organism>
<evidence type="ECO:0000256" key="7">
    <source>
        <dbReference type="ARBA" id="ARBA00023121"/>
    </source>
</evidence>
<accession>A0A8C1JIB4</accession>
<dbReference type="InterPro" id="IPR001791">
    <property type="entry name" value="Laminin_G"/>
</dbReference>
<dbReference type="PANTHER" id="PTHR24040">
    <property type="entry name" value="LAMININ G-LIKE DOMAIN-CONTAINING PROTEIN"/>
    <property type="match status" value="1"/>
</dbReference>
<keyword evidence="8" id="KW-1015">Disulfide bond</keyword>
<keyword evidence="3" id="KW-0964">Secreted</keyword>
<evidence type="ECO:0000256" key="3">
    <source>
        <dbReference type="ARBA" id="ARBA00022525"/>
    </source>
</evidence>
<dbReference type="Gene3D" id="2.60.120.200">
    <property type="match status" value="2"/>
</dbReference>
<sequence length="401" mass="44462">MNYLKEVVILLSGLYLILLCRRVSGDQRQISSKGVINLAHRRSKWTPLMQMSANLSDITSIRSFFEFRTLDPEGAVFYGDTKEGRDWFVLSLRDGIPEMQIGKADILVSVKGGRKLNDGAWHLLELRSEGKFVVLEVNNKVELVVGLHSKLVEDDLTGKIRLALAGMLVDKQKLFHPFEPEIDACIRGGHWLNLSTTWDTDSTWEPQPCFSEIKKGSYFPGTGVAMFNTSDLPGLKTEEAGITVEIFGSWTGTTLSLQSTGFEYVLGELDGNKDVKEVQLGLKEESESVALPGEPATLTFTVLKHSLVVNSVSELETESLDFFSMWKKGMLLTFGGVPGDSEKAKSTHYLRGCLEKILVQGQVIDLDRALYKHTALSSHSCPTEAMNELTKSSYKAFILAG</sequence>
<dbReference type="RefSeq" id="XP_018928703.1">
    <property type="nucleotide sequence ID" value="XM_019073158.2"/>
</dbReference>
<dbReference type="OrthoDB" id="6275838at2759"/>
<evidence type="ECO:0000313" key="17">
    <source>
        <dbReference type="RefSeq" id="XP_018928703.1"/>
    </source>
</evidence>
<keyword evidence="4" id="KW-0754">Steroid-binding</keyword>
<proteinExistence type="predicted"/>
<dbReference type="Proteomes" id="UP000694701">
    <property type="component" value="Unplaced"/>
</dbReference>
<evidence type="ECO:0000256" key="10">
    <source>
        <dbReference type="ARBA" id="ARBA00037620"/>
    </source>
</evidence>
<keyword evidence="9" id="KW-0325">Glycoprotein</keyword>
<keyword evidence="16" id="KW-1185">Reference proteome</keyword>
<evidence type="ECO:0000256" key="12">
    <source>
        <dbReference type="PROSITE-ProRule" id="PRU00122"/>
    </source>
</evidence>
<evidence type="ECO:0000256" key="2">
    <source>
        <dbReference type="ARBA" id="ARBA00011738"/>
    </source>
</evidence>
<dbReference type="InterPro" id="IPR013320">
    <property type="entry name" value="ConA-like_dom_sf"/>
</dbReference>
<dbReference type="Ensembl" id="ENSCCRT00020073386.1">
    <property type="protein sequence ID" value="ENSCCRP00020066718.1"/>
    <property type="gene ID" value="ENSCCRG00020031314.1"/>
</dbReference>
<comment type="subunit">
    <text evidence="2">Homodimer.</text>
</comment>
<dbReference type="Proteomes" id="UP000694427">
    <property type="component" value="Unplaced"/>
</dbReference>
<dbReference type="PANTHER" id="PTHR24040:SF3">
    <property type="entry name" value="SEX HORMONE-BINDING GLOBULIN"/>
    <property type="match status" value="1"/>
</dbReference>
<evidence type="ECO:0000313" key="16">
    <source>
        <dbReference type="Proteomes" id="UP000694427"/>
    </source>
</evidence>
<comment type="caution">
    <text evidence="12">Lacks conserved residue(s) required for the propagation of feature annotation.</text>
</comment>
<evidence type="ECO:0000313" key="15">
    <source>
        <dbReference type="Ensembl" id="ENSCCRP00010033093.1"/>
    </source>
</evidence>
<dbReference type="FunFam" id="2.60.120.200:FF:000107">
    <property type="entry name" value="Sex hormone-binding globulin"/>
    <property type="match status" value="1"/>
</dbReference>
<evidence type="ECO:0000259" key="14">
    <source>
        <dbReference type="PROSITE" id="PS50025"/>
    </source>
</evidence>
<evidence type="ECO:0000256" key="1">
    <source>
        <dbReference type="ARBA" id="ARBA00004613"/>
    </source>
</evidence>
<feature type="signal peptide" evidence="13">
    <location>
        <begin position="1"/>
        <end position="25"/>
    </location>
</feature>
<keyword evidence="6" id="KW-0677">Repeat</keyword>
<feature type="chain" id="PRO_5044675446" description="Sex hormone-binding globulin" evidence="13">
    <location>
        <begin position="26"/>
        <end position="401"/>
    </location>
</feature>
<dbReference type="GO" id="GO:0005576">
    <property type="term" value="C:extracellular region"/>
    <property type="evidence" value="ECO:0007669"/>
    <property type="project" value="UniProtKB-SubCell"/>
</dbReference>
<evidence type="ECO:0000256" key="11">
    <source>
        <dbReference type="ARBA" id="ARBA00040510"/>
    </source>
</evidence>
<dbReference type="GO" id="GO:0005496">
    <property type="term" value="F:steroid binding"/>
    <property type="evidence" value="ECO:0007669"/>
    <property type="project" value="UniProtKB-KW"/>
</dbReference>
<feature type="domain" description="Laminin G" evidence="14">
    <location>
        <begin position="35"/>
        <end position="381"/>
    </location>
</feature>
<keyword evidence="5 13" id="KW-0732">Signal</keyword>
<reference evidence="17" key="1">
    <citation type="submission" date="2025-04" db="UniProtKB">
        <authorList>
            <consortium name="RefSeq"/>
        </authorList>
    </citation>
    <scope>IDENTIFICATION</scope>
    <source>
        <tissue evidence="17">Muscle</tissue>
    </source>
</reference>
<comment type="subcellular location">
    <subcellularLocation>
        <location evidence="1">Secreted</location>
    </subcellularLocation>
</comment>
<evidence type="ECO:0000256" key="9">
    <source>
        <dbReference type="ARBA" id="ARBA00023180"/>
    </source>
</evidence>
<evidence type="ECO:0000256" key="13">
    <source>
        <dbReference type="SAM" id="SignalP"/>
    </source>
</evidence>
<keyword evidence="7" id="KW-0446">Lipid-binding</keyword>
<dbReference type="SMART" id="SM00282">
    <property type="entry name" value="LamG"/>
    <property type="match status" value="1"/>
</dbReference>
<gene>
    <name evidence="15 17" type="primary">LOC109055975</name>
</gene>
<dbReference type="InterPro" id="IPR051145">
    <property type="entry name" value="GAS-SHBG-PROS"/>
</dbReference>
<reference evidence="15" key="2">
    <citation type="submission" date="2025-05" db="UniProtKB">
        <authorList>
            <consortium name="Ensembl"/>
        </authorList>
    </citation>
    <scope>IDENTIFICATION</scope>
</reference>